<dbReference type="Gene3D" id="3.30.420.10">
    <property type="entry name" value="Ribonuclease H-like superfamily/Ribonuclease H"/>
    <property type="match status" value="1"/>
</dbReference>
<evidence type="ECO:0000256" key="4">
    <source>
        <dbReference type="ARBA" id="ARBA00022723"/>
    </source>
</evidence>
<dbReference type="CDD" id="cd16962">
    <property type="entry name" value="RuvC"/>
    <property type="match status" value="1"/>
</dbReference>
<keyword evidence="9" id="KW-0238">DNA-binding</keyword>
<proteinExistence type="inferred from homology"/>
<keyword evidence="10" id="KW-0233">DNA recombination</keyword>
<evidence type="ECO:0000256" key="1">
    <source>
        <dbReference type="ARBA" id="ARBA00009518"/>
    </source>
</evidence>
<reference evidence="14 15" key="1">
    <citation type="journal article" date="2016" name="Nat. Commun.">
        <title>Thousands of microbial genomes shed light on interconnected biogeochemical processes in an aquifer system.</title>
        <authorList>
            <person name="Anantharaman K."/>
            <person name="Brown C.T."/>
            <person name="Hug L.A."/>
            <person name="Sharon I."/>
            <person name="Castelle C.J."/>
            <person name="Probst A.J."/>
            <person name="Thomas B.C."/>
            <person name="Singh A."/>
            <person name="Wilkins M.J."/>
            <person name="Karaoz U."/>
            <person name="Brodie E.L."/>
            <person name="Williams K.H."/>
            <person name="Hubbard S.S."/>
            <person name="Banfield J.F."/>
        </authorList>
    </citation>
    <scope>NUCLEOTIDE SEQUENCE [LARGE SCALE GENOMIC DNA]</scope>
</reference>
<keyword evidence="6" id="KW-0227">DNA damage</keyword>
<evidence type="ECO:0000256" key="6">
    <source>
        <dbReference type="ARBA" id="ARBA00022763"/>
    </source>
</evidence>
<evidence type="ECO:0000313" key="14">
    <source>
        <dbReference type="EMBL" id="OHA48788.1"/>
    </source>
</evidence>
<comment type="caution">
    <text evidence="14">The sequence shown here is derived from an EMBL/GenBank/DDBJ whole genome shotgun (WGS) entry which is preliminary data.</text>
</comment>
<dbReference type="FunFam" id="3.30.420.10:FF:000002">
    <property type="entry name" value="Crossover junction endodeoxyribonuclease RuvC"/>
    <property type="match status" value="1"/>
</dbReference>
<keyword evidence="4" id="KW-0479">Metal-binding</keyword>
<name>A0A1G2PKE3_9BACT</name>
<protein>
    <recommendedName>
        <fullName evidence="13">Crossover junction endodeoxyribonuclease RuvC</fullName>
        <ecNumber evidence="13">3.1.21.10</ecNumber>
    </recommendedName>
</protein>
<feature type="non-terminal residue" evidence="14">
    <location>
        <position position="1"/>
    </location>
</feature>
<dbReference type="PRINTS" id="PR00696">
    <property type="entry name" value="RSOLVASERUVC"/>
</dbReference>
<evidence type="ECO:0000256" key="2">
    <source>
        <dbReference type="ARBA" id="ARBA00022490"/>
    </source>
</evidence>
<accession>A0A1G2PKE3</accession>
<comment type="catalytic activity">
    <reaction evidence="12">
        <text>Endonucleolytic cleavage at a junction such as a reciprocal single-stranded crossover between two homologous DNA duplexes (Holliday junction).</text>
        <dbReference type="EC" id="3.1.21.10"/>
    </reaction>
</comment>
<keyword evidence="11" id="KW-0234">DNA repair</keyword>
<dbReference type="InterPro" id="IPR012337">
    <property type="entry name" value="RNaseH-like_sf"/>
</dbReference>
<organism evidence="14 15">
    <name type="scientific">Candidatus Terrybacteria bacterium RIFCSPHIGHO2_02_41_19</name>
    <dbReference type="NCBI Taxonomy" id="1802364"/>
    <lineage>
        <taxon>Bacteria</taxon>
        <taxon>Candidatus Terryibacteriota</taxon>
    </lineage>
</organism>
<dbReference type="GO" id="GO:0003677">
    <property type="term" value="F:DNA binding"/>
    <property type="evidence" value="ECO:0007669"/>
    <property type="project" value="UniProtKB-KW"/>
</dbReference>
<comment type="similarity">
    <text evidence="1">Belongs to the RuvC family.</text>
</comment>
<evidence type="ECO:0000256" key="9">
    <source>
        <dbReference type="ARBA" id="ARBA00023125"/>
    </source>
</evidence>
<dbReference type="GO" id="GO:0006281">
    <property type="term" value="P:DNA repair"/>
    <property type="evidence" value="ECO:0007669"/>
    <property type="project" value="UniProtKB-KW"/>
</dbReference>
<dbReference type="EMBL" id="MHSU01000041">
    <property type="protein sequence ID" value="OHA48788.1"/>
    <property type="molecule type" value="Genomic_DNA"/>
</dbReference>
<dbReference type="PANTHER" id="PTHR30194">
    <property type="entry name" value="CROSSOVER JUNCTION ENDODEOXYRIBONUCLEASE RUVC"/>
    <property type="match status" value="1"/>
</dbReference>
<dbReference type="GO" id="GO:0046872">
    <property type="term" value="F:metal ion binding"/>
    <property type="evidence" value="ECO:0007669"/>
    <property type="project" value="UniProtKB-KW"/>
</dbReference>
<dbReference type="NCBIfam" id="TIGR00228">
    <property type="entry name" value="ruvC"/>
    <property type="match status" value="1"/>
</dbReference>
<evidence type="ECO:0000256" key="12">
    <source>
        <dbReference type="ARBA" id="ARBA00029354"/>
    </source>
</evidence>
<gene>
    <name evidence="14" type="ORF">A2W59_00450</name>
</gene>
<evidence type="ECO:0000256" key="3">
    <source>
        <dbReference type="ARBA" id="ARBA00022722"/>
    </source>
</evidence>
<evidence type="ECO:0000313" key="15">
    <source>
        <dbReference type="Proteomes" id="UP000178646"/>
    </source>
</evidence>
<evidence type="ECO:0000256" key="11">
    <source>
        <dbReference type="ARBA" id="ARBA00023204"/>
    </source>
</evidence>
<keyword evidence="5" id="KW-0255">Endonuclease</keyword>
<dbReference type="EC" id="3.1.21.10" evidence="13"/>
<evidence type="ECO:0000256" key="10">
    <source>
        <dbReference type="ARBA" id="ARBA00023172"/>
    </source>
</evidence>
<keyword evidence="2" id="KW-0963">Cytoplasm</keyword>
<keyword evidence="3" id="KW-0540">Nuclease</keyword>
<dbReference type="AlphaFoldDB" id="A0A1G2PKE3"/>
<evidence type="ECO:0000256" key="7">
    <source>
        <dbReference type="ARBA" id="ARBA00022801"/>
    </source>
</evidence>
<dbReference type="GO" id="GO:0006310">
    <property type="term" value="P:DNA recombination"/>
    <property type="evidence" value="ECO:0007669"/>
    <property type="project" value="UniProtKB-UniRule"/>
</dbReference>
<dbReference type="SUPFAM" id="SSF53098">
    <property type="entry name" value="Ribonuclease H-like"/>
    <property type="match status" value="1"/>
</dbReference>
<evidence type="ECO:0000256" key="13">
    <source>
        <dbReference type="NCBIfam" id="TIGR00228"/>
    </source>
</evidence>
<dbReference type="Pfam" id="PF02075">
    <property type="entry name" value="RuvC"/>
    <property type="match status" value="1"/>
</dbReference>
<evidence type="ECO:0000256" key="5">
    <source>
        <dbReference type="ARBA" id="ARBA00022759"/>
    </source>
</evidence>
<evidence type="ECO:0000256" key="8">
    <source>
        <dbReference type="ARBA" id="ARBA00022842"/>
    </source>
</evidence>
<dbReference type="HAMAP" id="MF_00034">
    <property type="entry name" value="RuvC"/>
    <property type="match status" value="1"/>
</dbReference>
<dbReference type="InterPro" id="IPR002176">
    <property type="entry name" value="X-over_junc_endoDNase_RuvC"/>
</dbReference>
<sequence length="146" mass="16093">EKSHGGEKLLYSTCLVSSRSDAHEKRLLVLAKGLKKIIKKFKPDTMAIEKLFFTANQKTALKVAEARGVALLLAAENDLKVFEFTPLEVKMAMTGYGRAEKDQVRKMVLAMLKISGGKKLDDEIDAIAIALTCPLRLIEASLTKES</sequence>
<dbReference type="PANTHER" id="PTHR30194:SF3">
    <property type="entry name" value="CROSSOVER JUNCTION ENDODEOXYRIBONUCLEASE RUVC"/>
    <property type="match status" value="1"/>
</dbReference>
<dbReference type="GO" id="GO:0008821">
    <property type="term" value="F:crossover junction DNA endonuclease activity"/>
    <property type="evidence" value="ECO:0007669"/>
    <property type="project" value="UniProtKB-UniRule"/>
</dbReference>
<dbReference type="InterPro" id="IPR036397">
    <property type="entry name" value="RNaseH_sf"/>
</dbReference>
<keyword evidence="8" id="KW-0460">Magnesium</keyword>
<keyword evidence="7" id="KW-0378">Hydrolase</keyword>
<dbReference type="Proteomes" id="UP000178646">
    <property type="component" value="Unassembled WGS sequence"/>
</dbReference>